<protein>
    <submittedName>
        <fullName evidence="1">Uncharacterized protein</fullName>
    </submittedName>
</protein>
<reference evidence="1" key="1">
    <citation type="submission" date="2020-08" db="EMBL/GenBank/DDBJ databases">
        <title>Multicomponent nature underlies the extraordinary mechanical properties of spider dragline silk.</title>
        <authorList>
            <person name="Kono N."/>
            <person name="Nakamura H."/>
            <person name="Mori M."/>
            <person name="Yoshida Y."/>
            <person name="Ohtoshi R."/>
            <person name="Malay A.D."/>
            <person name="Moran D.A.P."/>
            <person name="Tomita M."/>
            <person name="Numata K."/>
            <person name="Arakawa K."/>
        </authorList>
    </citation>
    <scope>NUCLEOTIDE SEQUENCE</scope>
</reference>
<sequence>MERLLGEEEEGAGVDGQRDRVLEVHVVQPEVRRLQHKNMSFSGKGFFPNRQSTQNWLLAILKVTRHRINLDKDRIFT</sequence>
<gene>
    <name evidence="1" type="ORF">TNIN_335781</name>
</gene>
<comment type="caution">
    <text evidence="1">The sequence shown here is derived from an EMBL/GenBank/DDBJ whole genome shotgun (WGS) entry which is preliminary data.</text>
</comment>
<proteinExistence type="predicted"/>
<organism evidence="1 2">
    <name type="scientific">Trichonephila inaurata madagascariensis</name>
    <dbReference type="NCBI Taxonomy" id="2747483"/>
    <lineage>
        <taxon>Eukaryota</taxon>
        <taxon>Metazoa</taxon>
        <taxon>Ecdysozoa</taxon>
        <taxon>Arthropoda</taxon>
        <taxon>Chelicerata</taxon>
        <taxon>Arachnida</taxon>
        <taxon>Araneae</taxon>
        <taxon>Araneomorphae</taxon>
        <taxon>Entelegynae</taxon>
        <taxon>Araneoidea</taxon>
        <taxon>Nephilidae</taxon>
        <taxon>Trichonephila</taxon>
        <taxon>Trichonephila inaurata</taxon>
    </lineage>
</organism>
<accession>A0A8X7BUQ8</accession>
<evidence type="ECO:0000313" key="2">
    <source>
        <dbReference type="Proteomes" id="UP000886998"/>
    </source>
</evidence>
<keyword evidence="2" id="KW-1185">Reference proteome</keyword>
<dbReference type="EMBL" id="BMAV01003614">
    <property type="protein sequence ID" value="GFY43337.1"/>
    <property type="molecule type" value="Genomic_DNA"/>
</dbReference>
<dbReference type="AlphaFoldDB" id="A0A8X7BUQ8"/>
<name>A0A8X7BUQ8_9ARAC</name>
<evidence type="ECO:0000313" key="1">
    <source>
        <dbReference type="EMBL" id="GFY43337.1"/>
    </source>
</evidence>
<dbReference type="Proteomes" id="UP000886998">
    <property type="component" value="Unassembled WGS sequence"/>
</dbReference>